<keyword evidence="3" id="KW-0378">Hydrolase</keyword>
<proteinExistence type="inferred from homology"/>
<dbReference type="InterPro" id="IPR036005">
    <property type="entry name" value="Creatinase/aminopeptidase-like"/>
</dbReference>
<organism evidence="5 6">
    <name type="scientific">Dipteronia sinensis</name>
    <dbReference type="NCBI Taxonomy" id="43782"/>
    <lineage>
        <taxon>Eukaryota</taxon>
        <taxon>Viridiplantae</taxon>
        <taxon>Streptophyta</taxon>
        <taxon>Embryophyta</taxon>
        <taxon>Tracheophyta</taxon>
        <taxon>Spermatophyta</taxon>
        <taxon>Magnoliopsida</taxon>
        <taxon>eudicotyledons</taxon>
        <taxon>Gunneridae</taxon>
        <taxon>Pentapetalae</taxon>
        <taxon>rosids</taxon>
        <taxon>malvids</taxon>
        <taxon>Sapindales</taxon>
        <taxon>Sapindaceae</taxon>
        <taxon>Hippocastanoideae</taxon>
        <taxon>Acereae</taxon>
        <taxon>Dipteronia</taxon>
    </lineage>
</organism>
<dbReference type="Gene3D" id="3.90.230.10">
    <property type="entry name" value="Creatinase/methionine aminopeptidase superfamily"/>
    <property type="match status" value="1"/>
</dbReference>
<comment type="similarity">
    <text evidence="1">Belongs to the peptidase M24B family.</text>
</comment>
<dbReference type="GO" id="GO:0070006">
    <property type="term" value="F:metalloaminopeptidase activity"/>
    <property type="evidence" value="ECO:0007669"/>
    <property type="project" value="InterPro"/>
</dbReference>
<name>A0AAE0E126_9ROSI</name>
<dbReference type="Gene3D" id="3.40.350.10">
    <property type="entry name" value="Creatinase/prolidase N-terminal domain"/>
    <property type="match status" value="1"/>
</dbReference>
<comment type="caution">
    <text evidence="5">The sequence shown here is derived from an EMBL/GenBank/DDBJ whole genome shotgun (WGS) entry which is preliminary data.</text>
</comment>
<dbReference type="PANTHER" id="PTHR43226">
    <property type="entry name" value="XAA-PRO AMINOPEPTIDASE 3"/>
    <property type="match status" value="1"/>
</dbReference>
<evidence type="ECO:0000256" key="3">
    <source>
        <dbReference type="ARBA" id="ARBA00022801"/>
    </source>
</evidence>
<keyword evidence="2" id="KW-0479">Metal-binding</keyword>
<dbReference type="AlphaFoldDB" id="A0AAE0E126"/>
<protein>
    <recommendedName>
        <fullName evidence="4">Aminopeptidase P N-terminal domain-containing protein</fullName>
    </recommendedName>
</protein>
<reference evidence="5" key="1">
    <citation type="journal article" date="2023" name="Plant J.">
        <title>Genome sequences and population genomics provide insights into the demographic history, inbreeding, and mutation load of two 'living fossil' tree species of Dipteronia.</title>
        <authorList>
            <person name="Feng Y."/>
            <person name="Comes H.P."/>
            <person name="Chen J."/>
            <person name="Zhu S."/>
            <person name="Lu R."/>
            <person name="Zhang X."/>
            <person name="Li P."/>
            <person name="Qiu J."/>
            <person name="Olsen K.M."/>
            <person name="Qiu Y."/>
        </authorList>
    </citation>
    <scope>NUCLEOTIDE SEQUENCE</scope>
    <source>
        <strain evidence="5">NBL</strain>
    </source>
</reference>
<dbReference type="InterPro" id="IPR007865">
    <property type="entry name" value="Aminopep_P_N"/>
</dbReference>
<evidence type="ECO:0000313" key="5">
    <source>
        <dbReference type="EMBL" id="KAK3200049.1"/>
    </source>
</evidence>
<evidence type="ECO:0000313" key="6">
    <source>
        <dbReference type="Proteomes" id="UP001281410"/>
    </source>
</evidence>
<evidence type="ECO:0000256" key="1">
    <source>
        <dbReference type="ARBA" id="ARBA00008766"/>
    </source>
</evidence>
<dbReference type="GO" id="GO:0005739">
    <property type="term" value="C:mitochondrion"/>
    <property type="evidence" value="ECO:0007669"/>
    <property type="project" value="TreeGrafter"/>
</dbReference>
<dbReference type="SMART" id="SM01011">
    <property type="entry name" value="AMP_N"/>
    <property type="match status" value="1"/>
</dbReference>
<dbReference type="PANTHER" id="PTHR43226:SF4">
    <property type="entry name" value="XAA-PRO AMINOPEPTIDASE 3"/>
    <property type="match status" value="1"/>
</dbReference>
<dbReference type="InterPro" id="IPR029149">
    <property type="entry name" value="Creatin/AminoP/Spt16_N"/>
</dbReference>
<dbReference type="GO" id="GO:0030145">
    <property type="term" value="F:manganese ion binding"/>
    <property type="evidence" value="ECO:0007669"/>
    <property type="project" value="InterPro"/>
</dbReference>
<dbReference type="SUPFAM" id="SSF55920">
    <property type="entry name" value="Creatinase/aminopeptidase"/>
    <property type="match status" value="1"/>
</dbReference>
<sequence>MIDEVRRDHTWDRFSRRKRLLELLSENSVAILATAPVKMMTDVVPYTYQQDADYLYITGSKQPGGLAVLSLEYGLCMFMPETSPHILPDMIGRSSKLFHNKEAAAQTFTDLKACQKADYYGKLPWVKSPPELKLLRESASIVCQALLRTTMYSKAHPYEGMLAAKFEYECKMRGAQRMVNDQKIEDGDLVLMDVRCELHGYVRMLLKGLKEIGIANRNGTDPYNELNPTSIGLSEHTLLYSNVIIWEWMSMIVSRLAMNALWSYERTLEPGVLMKSIIGIELHISFIERIAVLYSCFLYEDFDKVLDVSHKMKKHIVGSEVLELGSRMKFSLQKQVTRVNAERN</sequence>
<dbReference type="SUPFAM" id="SSF53092">
    <property type="entry name" value="Creatinase/prolidase N-terminal domain"/>
    <property type="match status" value="1"/>
</dbReference>
<dbReference type="InterPro" id="IPR052433">
    <property type="entry name" value="X-Pro_dipept-like"/>
</dbReference>
<feature type="domain" description="Aminopeptidase P N-terminal" evidence="4">
    <location>
        <begin position="9"/>
        <end position="127"/>
    </location>
</feature>
<gene>
    <name evidence="5" type="ORF">Dsin_023464</name>
</gene>
<dbReference type="GO" id="GO:0006508">
    <property type="term" value="P:proteolysis"/>
    <property type="evidence" value="ECO:0007669"/>
    <property type="project" value="TreeGrafter"/>
</dbReference>
<evidence type="ECO:0000256" key="2">
    <source>
        <dbReference type="ARBA" id="ARBA00022723"/>
    </source>
</evidence>
<dbReference type="Proteomes" id="UP001281410">
    <property type="component" value="Unassembled WGS sequence"/>
</dbReference>
<dbReference type="Pfam" id="PF05195">
    <property type="entry name" value="AMP_N"/>
    <property type="match status" value="1"/>
</dbReference>
<dbReference type="EMBL" id="JANJYJ010000007">
    <property type="protein sequence ID" value="KAK3200049.1"/>
    <property type="molecule type" value="Genomic_DNA"/>
</dbReference>
<keyword evidence="6" id="KW-1185">Reference proteome</keyword>
<accession>A0AAE0E126</accession>
<evidence type="ECO:0000259" key="4">
    <source>
        <dbReference type="SMART" id="SM01011"/>
    </source>
</evidence>